<keyword evidence="2" id="KW-0472">Membrane</keyword>
<reference evidence="5" key="1">
    <citation type="journal article" date="2019" name="Int. J. Syst. Evol. Microbiol.">
        <title>The Global Catalogue of Microorganisms (GCM) 10K type strain sequencing project: providing services to taxonomists for standard genome sequencing and annotation.</title>
        <authorList>
            <consortium name="The Broad Institute Genomics Platform"/>
            <consortium name="The Broad Institute Genome Sequencing Center for Infectious Disease"/>
            <person name="Wu L."/>
            <person name="Ma J."/>
        </authorList>
    </citation>
    <scope>NUCLEOTIDE SEQUENCE [LARGE SCALE GENOMIC DNA]</scope>
    <source>
        <strain evidence="5">JCM 18053</strain>
    </source>
</reference>
<dbReference type="RefSeq" id="WP_345735803.1">
    <property type="nucleotide sequence ID" value="NZ_BAABIA010000003.1"/>
</dbReference>
<evidence type="ECO:0000256" key="2">
    <source>
        <dbReference type="SAM" id="Phobius"/>
    </source>
</evidence>
<evidence type="ECO:0000256" key="1">
    <source>
        <dbReference type="SAM" id="MobiDB-lite"/>
    </source>
</evidence>
<protein>
    <recommendedName>
        <fullName evidence="3">HTH cro/C1-type domain-containing protein</fullName>
    </recommendedName>
</protein>
<dbReference type="Proteomes" id="UP001499852">
    <property type="component" value="Unassembled WGS sequence"/>
</dbReference>
<evidence type="ECO:0000313" key="4">
    <source>
        <dbReference type="EMBL" id="GAA5137855.1"/>
    </source>
</evidence>
<evidence type="ECO:0000259" key="3">
    <source>
        <dbReference type="SMART" id="SM00530"/>
    </source>
</evidence>
<dbReference type="EMBL" id="BAABIA010000003">
    <property type="protein sequence ID" value="GAA5137855.1"/>
    <property type="molecule type" value="Genomic_DNA"/>
</dbReference>
<keyword evidence="2" id="KW-0812">Transmembrane</keyword>
<gene>
    <name evidence="4" type="ORF">GCM10023213_15500</name>
</gene>
<dbReference type="PANTHER" id="PTHR34475">
    <property type="match status" value="1"/>
</dbReference>
<keyword evidence="2" id="KW-1133">Transmembrane helix</keyword>
<accession>A0ABP9P310</accession>
<feature type="transmembrane region" description="Helical" evidence="2">
    <location>
        <begin position="116"/>
        <end position="135"/>
    </location>
</feature>
<feature type="domain" description="HTH cro/C1-type" evidence="3">
    <location>
        <begin position="6"/>
        <end position="67"/>
    </location>
</feature>
<dbReference type="SUPFAM" id="SSF47413">
    <property type="entry name" value="lambda repressor-like DNA-binding domains"/>
    <property type="match status" value="1"/>
</dbReference>
<feature type="region of interest" description="Disordered" evidence="1">
    <location>
        <begin position="180"/>
        <end position="201"/>
    </location>
</feature>
<keyword evidence="5" id="KW-1185">Reference proteome</keyword>
<dbReference type="Gene3D" id="1.10.260.40">
    <property type="entry name" value="lambda repressor-like DNA-binding domains"/>
    <property type="match status" value="1"/>
</dbReference>
<comment type="caution">
    <text evidence="4">The sequence shown here is derived from an EMBL/GenBank/DDBJ whole genome shotgun (WGS) entry which is preliminary data.</text>
</comment>
<feature type="region of interest" description="Disordered" evidence="1">
    <location>
        <begin position="144"/>
        <end position="168"/>
    </location>
</feature>
<dbReference type="CDD" id="cd00093">
    <property type="entry name" value="HTH_XRE"/>
    <property type="match status" value="1"/>
</dbReference>
<dbReference type="InterPro" id="IPR010982">
    <property type="entry name" value="Lambda_DNA-bd_dom_sf"/>
</dbReference>
<sequence length="201" mass="22075">MLPGIQLRTAREERGLTVLDAAHETRIPPQRLLWLEQDNFAAFGSLTYARSFLKIYSQYLGVDVAELLAELPTSRLGGPSDYRYLTDNHGPWVVKDRRLDRLLNAMRKKSTSRSPVSAGLAMFVVVLIGTCFWGYHVAQEASQATRGNPPAPLHEAAPGAQPDTLSMQVQPGPVISAEELGTHPVTHPRPAFDAGLPARLQ</sequence>
<dbReference type="Pfam" id="PF13413">
    <property type="entry name" value="HTH_25"/>
    <property type="match status" value="1"/>
</dbReference>
<dbReference type="InterPro" id="IPR001387">
    <property type="entry name" value="Cro/C1-type_HTH"/>
</dbReference>
<name>A0ABP9P310_9BACT</name>
<dbReference type="InterPro" id="IPR050400">
    <property type="entry name" value="Bact_Cytoskel_RodZ"/>
</dbReference>
<dbReference type="SMART" id="SM00530">
    <property type="entry name" value="HTH_XRE"/>
    <property type="match status" value="1"/>
</dbReference>
<proteinExistence type="predicted"/>
<dbReference type="PANTHER" id="PTHR34475:SF1">
    <property type="entry name" value="CYTOSKELETON PROTEIN RODZ"/>
    <property type="match status" value="1"/>
</dbReference>
<organism evidence="4 5">
    <name type="scientific">Prosthecobacter algae</name>
    <dbReference type="NCBI Taxonomy" id="1144682"/>
    <lineage>
        <taxon>Bacteria</taxon>
        <taxon>Pseudomonadati</taxon>
        <taxon>Verrucomicrobiota</taxon>
        <taxon>Verrucomicrobiia</taxon>
        <taxon>Verrucomicrobiales</taxon>
        <taxon>Verrucomicrobiaceae</taxon>
        <taxon>Prosthecobacter</taxon>
    </lineage>
</organism>
<evidence type="ECO:0000313" key="5">
    <source>
        <dbReference type="Proteomes" id="UP001499852"/>
    </source>
</evidence>